<keyword evidence="3" id="KW-1185">Reference proteome</keyword>
<evidence type="ECO:0000313" key="2">
    <source>
        <dbReference type="EMBL" id="WPR89564.1"/>
    </source>
</evidence>
<gene>
    <name evidence="2" type="ORF">SM116_17680</name>
</gene>
<feature type="region of interest" description="Disordered" evidence="1">
    <location>
        <begin position="83"/>
        <end position="103"/>
    </location>
</feature>
<organism evidence="2 3">
    <name type="scientific">Microbacterium rhizosphaerae</name>
    <dbReference type="NCBI Taxonomy" id="1678237"/>
    <lineage>
        <taxon>Bacteria</taxon>
        <taxon>Bacillati</taxon>
        <taxon>Actinomycetota</taxon>
        <taxon>Actinomycetes</taxon>
        <taxon>Micrococcales</taxon>
        <taxon>Microbacteriaceae</taxon>
        <taxon>Microbacterium</taxon>
    </lineage>
</organism>
<evidence type="ECO:0000313" key="3">
    <source>
        <dbReference type="Proteomes" id="UP001323798"/>
    </source>
</evidence>
<accession>A0ABZ0SJL8</accession>
<evidence type="ECO:0000256" key="1">
    <source>
        <dbReference type="SAM" id="MobiDB-lite"/>
    </source>
</evidence>
<dbReference type="Proteomes" id="UP001323798">
    <property type="component" value="Chromosome"/>
</dbReference>
<proteinExistence type="predicted"/>
<protein>
    <submittedName>
        <fullName evidence="2">Thioredoxin family protein</fullName>
    </submittedName>
</protein>
<reference evidence="2 3" key="1">
    <citation type="submission" date="2023-11" db="EMBL/GenBank/DDBJ databases">
        <title>Genome sequence of Microbacterium rhizosphaerae KACC 19337.</title>
        <authorList>
            <person name="Choi H."/>
            <person name="Kim S."/>
            <person name="Kim Y."/>
            <person name="Kwon S.-W."/>
            <person name="Heo J."/>
        </authorList>
    </citation>
    <scope>NUCLEOTIDE SEQUENCE [LARGE SCALE GENOMIC DNA]</scope>
    <source>
        <strain evidence="2 3">KACC 19337</strain>
    </source>
</reference>
<dbReference type="EMBL" id="CP139368">
    <property type="protein sequence ID" value="WPR89564.1"/>
    <property type="molecule type" value="Genomic_DNA"/>
</dbReference>
<dbReference type="RefSeq" id="WP_320942278.1">
    <property type="nucleotide sequence ID" value="NZ_BAABEU010000003.1"/>
</dbReference>
<name>A0ABZ0SJL8_9MICO</name>
<sequence>MSEKLTVLGWSGCPSTGMVDTWVADVCAGAGIQPPALELEYVETDEDAAARGFIGSPTFLRDGVDLFPEPGAPPALTCRLYRRRDGRPSPLPDPADFVEALRR</sequence>